<protein>
    <submittedName>
        <fullName evidence="2">Acyl carrier protein</fullName>
    </submittedName>
</protein>
<dbReference type="InterPro" id="IPR046047">
    <property type="entry name" value="DUF6005"/>
</dbReference>
<reference evidence="2 3" key="1">
    <citation type="submission" date="2017-05" db="EMBL/GenBank/DDBJ databases">
        <title>Genomic insights into alkan degradation activity of Oleiphilus messinensis.</title>
        <authorList>
            <person name="Kozyavkin S.A."/>
            <person name="Slesarev A.I."/>
            <person name="Golyshin P.N."/>
            <person name="Korzhenkov A."/>
            <person name="Golyshina O.N."/>
            <person name="Toshchakov S.V."/>
        </authorList>
    </citation>
    <scope>NUCLEOTIDE SEQUENCE [LARGE SCALE GENOMIC DNA]</scope>
    <source>
        <strain evidence="2 3">ME102</strain>
    </source>
</reference>
<dbReference type="Proteomes" id="UP000196027">
    <property type="component" value="Chromosome"/>
</dbReference>
<evidence type="ECO:0000313" key="3">
    <source>
        <dbReference type="Proteomes" id="UP000196027"/>
    </source>
</evidence>
<dbReference type="OrthoDB" id="177586at2"/>
<dbReference type="Pfam" id="PF19468">
    <property type="entry name" value="DUF6005"/>
    <property type="match status" value="1"/>
</dbReference>
<dbReference type="RefSeq" id="WP_087459819.1">
    <property type="nucleotide sequence ID" value="NZ_CP021425.1"/>
</dbReference>
<organism evidence="2 3">
    <name type="scientific">Oleiphilus messinensis</name>
    <dbReference type="NCBI Taxonomy" id="141451"/>
    <lineage>
        <taxon>Bacteria</taxon>
        <taxon>Pseudomonadati</taxon>
        <taxon>Pseudomonadota</taxon>
        <taxon>Gammaproteobacteria</taxon>
        <taxon>Oceanospirillales</taxon>
        <taxon>Oleiphilaceae</taxon>
        <taxon>Oleiphilus</taxon>
    </lineage>
</organism>
<dbReference type="InterPro" id="IPR036736">
    <property type="entry name" value="ACP-like_sf"/>
</dbReference>
<accession>A0A1Y0I2L0</accession>
<dbReference type="SUPFAM" id="SSF47336">
    <property type="entry name" value="ACP-like"/>
    <property type="match status" value="1"/>
</dbReference>
<dbReference type="Gene3D" id="1.10.1200.10">
    <property type="entry name" value="ACP-like"/>
    <property type="match status" value="1"/>
</dbReference>
<name>A0A1Y0I2L0_9GAMM</name>
<gene>
    <name evidence="2" type="ORF">OLMES_0538</name>
</gene>
<sequence length="431" mass="49854">MMTKQQIVDSIYKVLSEKMNLSDLSAFQSDARLIEDLALDSSMVLQMLMFLELDCGLEIPDSALMNKDFETVRSVAKVLYESQDLPKVDKGLEVYEDVKIHCVASCLSEIVKRNPALDHRILYFGVWDAEFCINDQYVLSYHSNTISHAFFVDWYEKLYGMKVRRWYRPDATKDENIQELVKLVENRTPDQHIMVMLDMYHLPERVNEFNKDPFPHYLMLGPSKNPDQWMVYDPDYRWEGIASKERILNAVRQPTVAGGYVFSDANARVSPPEQIKGYFEASVYLDHNPVTDLLRKIVSAHLKGVDRNGDPLPLANLGKALEEVPVLSPRKYGYEHGFAFFWRELLLPEEEFDQWCDVIDELAKAYKLVQFQAMKLSATQNRDLSGKLFELLDAQDEREFRLKKRLNEVFLLWCEAVFDSSKSPTAAGGVE</sequence>
<proteinExistence type="predicted"/>
<keyword evidence="3" id="KW-1185">Reference proteome</keyword>
<dbReference type="PROSITE" id="PS50075">
    <property type="entry name" value="CARRIER"/>
    <property type="match status" value="1"/>
</dbReference>
<evidence type="ECO:0000313" key="2">
    <source>
        <dbReference type="EMBL" id="ARU54641.1"/>
    </source>
</evidence>
<dbReference type="KEGG" id="ome:OLMES_0538"/>
<dbReference type="AlphaFoldDB" id="A0A1Y0I2L0"/>
<dbReference type="EMBL" id="CP021425">
    <property type="protein sequence ID" value="ARU54641.1"/>
    <property type="molecule type" value="Genomic_DNA"/>
</dbReference>
<evidence type="ECO:0000259" key="1">
    <source>
        <dbReference type="PROSITE" id="PS50075"/>
    </source>
</evidence>
<feature type="domain" description="Carrier" evidence="1">
    <location>
        <begin position="5"/>
        <end position="83"/>
    </location>
</feature>
<dbReference type="InterPro" id="IPR009081">
    <property type="entry name" value="PP-bd_ACP"/>
</dbReference>